<organism evidence="2 3">
    <name type="scientific">Chlamydomonas eustigma</name>
    <dbReference type="NCBI Taxonomy" id="1157962"/>
    <lineage>
        <taxon>Eukaryota</taxon>
        <taxon>Viridiplantae</taxon>
        <taxon>Chlorophyta</taxon>
        <taxon>core chlorophytes</taxon>
        <taxon>Chlorophyceae</taxon>
        <taxon>CS clade</taxon>
        <taxon>Chlamydomonadales</taxon>
        <taxon>Chlamydomonadaceae</taxon>
        <taxon>Chlamydomonas</taxon>
    </lineage>
</organism>
<dbReference type="AlphaFoldDB" id="A0A250XD64"/>
<evidence type="ECO:0008006" key="4">
    <source>
        <dbReference type="Google" id="ProtNLM"/>
    </source>
</evidence>
<dbReference type="OrthoDB" id="60033at2759"/>
<evidence type="ECO:0000313" key="2">
    <source>
        <dbReference type="EMBL" id="GAX81027.1"/>
    </source>
</evidence>
<keyword evidence="3" id="KW-1185">Reference proteome</keyword>
<evidence type="ECO:0000313" key="3">
    <source>
        <dbReference type="Proteomes" id="UP000232323"/>
    </source>
</evidence>
<feature type="compositionally biased region" description="Polar residues" evidence="1">
    <location>
        <begin position="195"/>
        <end position="208"/>
    </location>
</feature>
<accession>A0A250XD64</accession>
<proteinExistence type="predicted"/>
<dbReference type="EMBL" id="BEGY01000059">
    <property type="protein sequence ID" value="GAX81027.1"/>
    <property type="molecule type" value="Genomic_DNA"/>
</dbReference>
<name>A0A250XD64_9CHLO</name>
<feature type="compositionally biased region" description="Acidic residues" evidence="1">
    <location>
        <begin position="284"/>
        <end position="294"/>
    </location>
</feature>
<protein>
    <recommendedName>
        <fullName evidence="4">PAS domain-containing protein</fullName>
    </recommendedName>
</protein>
<feature type="compositionally biased region" description="Polar residues" evidence="1">
    <location>
        <begin position="256"/>
        <end position="266"/>
    </location>
</feature>
<gene>
    <name evidence="2" type="ORF">CEUSTIGMA_g8462.t1</name>
</gene>
<comment type="caution">
    <text evidence="2">The sequence shown here is derived from an EMBL/GenBank/DDBJ whole genome shotgun (WGS) entry which is preliminary data.</text>
</comment>
<evidence type="ECO:0000256" key="1">
    <source>
        <dbReference type="SAM" id="MobiDB-lite"/>
    </source>
</evidence>
<feature type="region of interest" description="Disordered" evidence="1">
    <location>
        <begin position="187"/>
        <end position="208"/>
    </location>
</feature>
<feature type="region of interest" description="Disordered" evidence="1">
    <location>
        <begin position="244"/>
        <end position="294"/>
    </location>
</feature>
<dbReference type="Proteomes" id="UP000232323">
    <property type="component" value="Unassembled WGS sequence"/>
</dbReference>
<reference evidence="2 3" key="1">
    <citation type="submission" date="2017-08" db="EMBL/GenBank/DDBJ databases">
        <title>Acidophilic green algal genome provides insights into adaptation to an acidic environment.</title>
        <authorList>
            <person name="Hirooka S."/>
            <person name="Hirose Y."/>
            <person name="Kanesaki Y."/>
            <person name="Higuchi S."/>
            <person name="Fujiwara T."/>
            <person name="Onuma R."/>
            <person name="Era A."/>
            <person name="Ohbayashi R."/>
            <person name="Uzuka A."/>
            <person name="Nozaki H."/>
            <person name="Yoshikawa H."/>
            <person name="Miyagishima S.Y."/>
        </authorList>
    </citation>
    <scope>NUCLEOTIDE SEQUENCE [LARGE SCALE GENOMIC DNA]</scope>
    <source>
        <strain evidence="2 3">NIES-2499</strain>
    </source>
</reference>
<sequence>MRITPCVWELDGRTFPALMFEHNVAYNPAVVMPRLMRDYAVLSHVPAILTLIDFQGKVLYQNASSLEYMGDLLSGKYDNQLTEGLLQVLYSCDLNSLEQMLDNVLRGQEWQGVVQVPYSMWRHLGHQQDPDTVIDYVEFTATSFRHVLPGQESQVSVGSGADSRHSNVGFLLNKQATAVGPSSDLVNLHRRSSTSRKNAAEASSFSFGQESRQVSMSAAVAEVGGPNLQQRKFVALLQGAGGLSSSHLQGPSSSQRQVQMPSQVQASMGSYGGSSTGSYPPGVEPEEEEEEEEEIDEDLESYHEIHAIPLLDPVLDKQVIMLVQTDVTPRVELENKLADLTDAQLSMLEELFPRHIIEYMLAREPSRGNRNLRGLANMHDKVMVLFCDVVGLHIHV</sequence>
<feature type="compositionally biased region" description="Low complexity" evidence="1">
    <location>
        <begin position="244"/>
        <end position="255"/>
    </location>
</feature>